<accession>A0A5N7CDK8</accession>
<feature type="transmembrane region" description="Helical" evidence="1">
    <location>
        <begin position="12"/>
        <end position="32"/>
    </location>
</feature>
<evidence type="ECO:0000256" key="1">
    <source>
        <dbReference type="SAM" id="Phobius"/>
    </source>
</evidence>
<organism evidence="2">
    <name type="scientific">Petromyces alliaceus</name>
    <name type="common">Aspergillus alliaceus</name>
    <dbReference type="NCBI Taxonomy" id="209559"/>
    <lineage>
        <taxon>Eukaryota</taxon>
        <taxon>Fungi</taxon>
        <taxon>Dikarya</taxon>
        <taxon>Ascomycota</taxon>
        <taxon>Pezizomycotina</taxon>
        <taxon>Eurotiomycetes</taxon>
        <taxon>Eurotiomycetidae</taxon>
        <taxon>Eurotiales</taxon>
        <taxon>Aspergillaceae</taxon>
        <taxon>Aspergillus</taxon>
        <taxon>Aspergillus subgen. Circumdati</taxon>
    </lineage>
</organism>
<name>A0A5N7CDK8_PETAA</name>
<reference evidence="2" key="1">
    <citation type="submission" date="2019-04" db="EMBL/GenBank/DDBJ databases">
        <title>Friends and foes A comparative genomics studyof 23 Aspergillus species from section Flavi.</title>
        <authorList>
            <consortium name="DOE Joint Genome Institute"/>
            <person name="Kjaerbolling I."/>
            <person name="Vesth T."/>
            <person name="Frisvad J.C."/>
            <person name="Nybo J.L."/>
            <person name="Theobald S."/>
            <person name="Kildgaard S."/>
            <person name="Isbrandt T."/>
            <person name="Kuo A."/>
            <person name="Sato A."/>
            <person name="Lyhne E.K."/>
            <person name="Kogle M.E."/>
            <person name="Wiebenga A."/>
            <person name="Kun R.S."/>
            <person name="Lubbers R.J."/>
            <person name="Makela M.R."/>
            <person name="Barry K."/>
            <person name="Chovatia M."/>
            <person name="Clum A."/>
            <person name="Daum C."/>
            <person name="Haridas S."/>
            <person name="He G."/>
            <person name="LaButti K."/>
            <person name="Lipzen A."/>
            <person name="Mondo S."/>
            <person name="Riley R."/>
            <person name="Salamov A."/>
            <person name="Simmons B.A."/>
            <person name="Magnuson J.K."/>
            <person name="Henrissat B."/>
            <person name="Mortensen U.H."/>
            <person name="Larsen T.O."/>
            <person name="Devries R.P."/>
            <person name="Grigoriev I.V."/>
            <person name="Machida M."/>
            <person name="Baker S.E."/>
            <person name="Andersen M.R."/>
        </authorList>
    </citation>
    <scope>NUCLEOTIDE SEQUENCE [LARGE SCALE GENOMIC DNA]</scope>
    <source>
        <strain evidence="2">IBT 14317</strain>
    </source>
</reference>
<dbReference type="EMBL" id="ML735238">
    <property type="protein sequence ID" value="KAE8392242.1"/>
    <property type="molecule type" value="Genomic_DNA"/>
</dbReference>
<keyword evidence="1" id="KW-0472">Membrane</keyword>
<dbReference type="AlphaFoldDB" id="A0A5N7CDK8"/>
<dbReference type="Proteomes" id="UP000326877">
    <property type="component" value="Unassembled WGS sequence"/>
</dbReference>
<gene>
    <name evidence="2" type="ORF">BDV23DRAFT_151337</name>
</gene>
<sequence>MYVVIHLIRTSSLCVILATILMPGTDSLIIFISTPMHWGSLVPTIPFTAAVAEVRRFAVTRLPTYLFPK</sequence>
<protein>
    <submittedName>
        <fullName evidence="2">Uncharacterized protein</fullName>
    </submittedName>
</protein>
<evidence type="ECO:0000313" key="2">
    <source>
        <dbReference type="EMBL" id="KAE8392242.1"/>
    </source>
</evidence>
<keyword evidence="1" id="KW-1133">Transmembrane helix</keyword>
<proteinExistence type="predicted"/>
<keyword evidence="1" id="KW-0812">Transmembrane</keyword>